<feature type="signal peptide" evidence="2">
    <location>
        <begin position="1"/>
        <end position="20"/>
    </location>
</feature>
<organism evidence="3 4">
    <name type="scientific">Caedimonas varicaedens</name>
    <dbReference type="NCBI Taxonomy" id="1629334"/>
    <lineage>
        <taxon>Bacteria</taxon>
        <taxon>Pseudomonadati</taxon>
        <taxon>Pseudomonadota</taxon>
        <taxon>Alphaproteobacteria</taxon>
        <taxon>Holosporales</taxon>
        <taxon>Caedimonadaceae</taxon>
        <taxon>Caedimonas</taxon>
    </lineage>
</organism>
<dbReference type="Gene3D" id="2.50.20.10">
    <property type="entry name" value="Lipoprotein localisation LolA/LolB/LppX"/>
    <property type="match status" value="1"/>
</dbReference>
<keyword evidence="4" id="KW-1185">Reference proteome</keyword>
<dbReference type="Pfam" id="PF03548">
    <property type="entry name" value="LolA"/>
    <property type="match status" value="1"/>
</dbReference>
<gene>
    <name evidence="3" type="primary">lolA</name>
    <name evidence="3" type="ORF">Cva_01746</name>
</gene>
<comment type="caution">
    <text evidence="3">The sequence shown here is derived from an EMBL/GenBank/DDBJ whole genome shotgun (WGS) entry which is preliminary data.</text>
</comment>
<dbReference type="OrthoDB" id="9800501at2"/>
<reference evidence="3 4" key="1">
    <citation type="submission" date="2015-03" db="EMBL/GenBank/DDBJ databases">
        <title>Caedibacter varicaedens, whole genome shotgun sequence.</title>
        <authorList>
            <person name="Suzuki H."/>
            <person name="Dapper A.L."/>
            <person name="Gibson A.K."/>
            <person name="Jackson C."/>
            <person name="Lee H."/>
            <person name="Pejaver V.R."/>
            <person name="Doak T."/>
            <person name="Lynch M."/>
        </authorList>
    </citation>
    <scope>NUCLEOTIDE SEQUENCE [LARGE SCALE GENOMIC DNA]</scope>
</reference>
<evidence type="ECO:0000313" key="4">
    <source>
        <dbReference type="Proteomes" id="UP000036771"/>
    </source>
</evidence>
<accession>A0A0K8MEW6</accession>
<dbReference type="SUPFAM" id="SSF89392">
    <property type="entry name" value="Prokaryotic lipoproteins and lipoprotein localization factors"/>
    <property type="match status" value="1"/>
</dbReference>
<protein>
    <submittedName>
        <fullName evidence="3">Outer-membrane lipoprotein carrier protein</fullName>
    </submittedName>
</protein>
<keyword evidence="3" id="KW-0449">Lipoprotein</keyword>
<evidence type="ECO:0000256" key="2">
    <source>
        <dbReference type="SAM" id="SignalP"/>
    </source>
</evidence>
<dbReference type="STRING" id="1629334.Cva_01746"/>
<proteinExistence type="predicted"/>
<keyword evidence="1 2" id="KW-0732">Signal</keyword>
<evidence type="ECO:0000313" key="3">
    <source>
        <dbReference type="EMBL" id="GAO99071.1"/>
    </source>
</evidence>
<dbReference type="InterPro" id="IPR004564">
    <property type="entry name" value="OM_lipoprot_carrier_LolA-like"/>
</dbReference>
<sequence precursor="true">MKKKLFFTFIVMGFFQHCWSASSPSEWLAQIEHYMNASKTWEATFEQLNPNGSLYQGKFFLQRPGKMRLIYTYPKTQTMIADGSWLIIQDKENDELTTLALKDTPAEFFLRESIRFSEGVTVTDFSAEDGRLKVTLVRAQEPETGSLTLTFTQAPLQLIQWITIDANQLKTVVNLKDIQRDVALDPKLFVFNHPDFLPR</sequence>
<dbReference type="InterPro" id="IPR029046">
    <property type="entry name" value="LolA/LolB/LppX"/>
</dbReference>
<dbReference type="PANTHER" id="PTHR35869">
    <property type="entry name" value="OUTER-MEMBRANE LIPOPROTEIN CARRIER PROTEIN"/>
    <property type="match status" value="1"/>
</dbReference>
<feature type="chain" id="PRO_5005512721" evidence="2">
    <location>
        <begin position="21"/>
        <end position="199"/>
    </location>
</feature>
<dbReference type="PANTHER" id="PTHR35869:SF1">
    <property type="entry name" value="OUTER-MEMBRANE LIPOPROTEIN CARRIER PROTEIN"/>
    <property type="match status" value="1"/>
</dbReference>
<dbReference type="Proteomes" id="UP000036771">
    <property type="component" value="Unassembled WGS sequence"/>
</dbReference>
<name>A0A0K8MEW6_9PROT</name>
<dbReference type="EMBL" id="BBVC01000128">
    <property type="protein sequence ID" value="GAO99071.1"/>
    <property type="molecule type" value="Genomic_DNA"/>
</dbReference>
<dbReference type="CDD" id="cd16325">
    <property type="entry name" value="LolA"/>
    <property type="match status" value="1"/>
</dbReference>
<dbReference type="AlphaFoldDB" id="A0A0K8MEW6"/>
<evidence type="ECO:0000256" key="1">
    <source>
        <dbReference type="ARBA" id="ARBA00022729"/>
    </source>
</evidence>